<accession>A0A8J3AJ48</accession>
<proteinExistence type="predicted"/>
<dbReference type="RefSeq" id="WP_188355781.1">
    <property type="nucleotide sequence ID" value="NZ_BMDH01000006.1"/>
</dbReference>
<dbReference type="AlphaFoldDB" id="A0A8J3AJ48"/>
<sequence>MPFLGHVKVVGKTHYEDDDEDEYRPPYDGIEFPGDFETSRPVTPGEYNALVLHGEEIYPGARAELADWEGRMDAYSLAEAKANGYYVHEYENSAIPDFDALERENMPTLVQPDEGAPYETSANSLAYDNRPQMLKELEEWEDEHPLTPEQQALADEAEQYGIILKNQPDDDWNPVFDFYCAITQPAELKKAADQGYTDFTSEERKELKQFERTLPDRLKKALAKMPYTRKTYEPIDFGD</sequence>
<reference evidence="1" key="2">
    <citation type="submission" date="2020-09" db="EMBL/GenBank/DDBJ databases">
        <authorList>
            <person name="Sun Q."/>
            <person name="Sedlacek I."/>
        </authorList>
    </citation>
    <scope>NUCLEOTIDE SEQUENCE</scope>
    <source>
        <strain evidence="1">CCM 8606</strain>
    </source>
</reference>
<dbReference type="Proteomes" id="UP000619536">
    <property type="component" value="Unassembled WGS sequence"/>
</dbReference>
<dbReference type="EMBL" id="BMDH01000006">
    <property type="protein sequence ID" value="GGI15492.1"/>
    <property type="molecule type" value="Genomic_DNA"/>
</dbReference>
<evidence type="ECO:0000313" key="2">
    <source>
        <dbReference type="Proteomes" id="UP000619536"/>
    </source>
</evidence>
<protein>
    <submittedName>
        <fullName evidence="1">Uncharacterized protein</fullName>
    </submittedName>
</protein>
<name>A0A8J3AJ48_9BIFI</name>
<comment type="caution">
    <text evidence="1">The sequence shown here is derived from an EMBL/GenBank/DDBJ whole genome shotgun (WGS) entry which is preliminary data.</text>
</comment>
<evidence type="ECO:0000313" key="1">
    <source>
        <dbReference type="EMBL" id="GGI15492.1"/>
    </source>
</evidence>
<gene>
    <name evidence="1" type="ORF">GCM10007377_16170</name>
</gene>
<keyword evidence="2" id="KW-1185">Reference proteome</keyword>
<organism evidence="1 2">
    <name type="scientific">Galliscardovia ingluviei</name>
    <dbReference type="NCBI Taxonomy" id="1769422"/>
    <lineage>
        <taxon>Bacteria</taxon>
        <taxon>Bacillati</taxon>
        <taxon>Actinomycetota</taxon>
        <taxon>Actinomycetes</taxon>
        <taxon>Bifidobacteriales</taxon>
        <taxon>Bifidobacteriaceae</taxon>
        <taxon>Galliscardovia</taxon>
    </lineage>
</organism>
<reference evidence="1" key="1">
    <citation type="journal article" date="2014" name="Int. J. Syst. Evol. Microbiol.">
        <title>Complete genome sequence of Corynebacterium casei LMG S-19264T (=DSM 44701T), isolated from a smear-ripened cheese.</title>
        <authorList>
            <consortium name="US DOE Joint Genome Institute (JGI-PGF)"/>
            <person name="Walter F."/>
            <person name="Albersmeier A."/>
            <person name="Kalinowski J."/>
            <person name="Ruckert C."/>
        </authorList>
    </citation>
    <scope>NUCLEOTIDE SEQUENCE</scope>
    <source>
        <strain evidence="1">CCM 8606</strain>
    </source>
</reference>